<dbReference type="AlphaFoldDB" id="E2BUD6"/>
<gene>
    <name evidence="1" type="ORF">EAI_01483</name>
</gene>
<reference evidence="1 2" key="1">
    <citation type="journal article" date="2010" name="Science">
        <title>Genomic comparison of the ants Camponotus floridanus and Harpegnathos saltator.</title>
        <authorList>
            <person name="Bonasio R."/>
            <person name="Zhang G."/>
            <person name="Ye C."/>
            <person name="Mutti N.S."/>
            <person name="Fang X."/>
            <person name="Qin N."/>
            <person name="Donahue G."/>
            <person name="Yang P."/>
            <person name="Li Q."/>
            <person name="Li C."/>
            <person name="Zhang P."/>
            <person name="Huang Z."/>
            <person name="Berger S.L."/>
            <person name="Reinberg D."/>
            <person name="Wang J."/>
            <person name="Liebig J."/>
        </authorList>
    </citation>
    <scope>NUCLEOTIDE SEQUENCE [LARGE SCALE GENOMIC DNA]</scope>
    <source>
        <strain evidence="1 2">R22 G/1</strain>
    </source>
</reference>
<feature type="non-terminal residue" evidence="1">
    <location>
        <position position="146"/>
    </location>
</feature>
<dbReference type="InParanoid" id="E2BUD6"/>
<sequence>SKINKEVLMTTPSRSKKINESWSAAKRIANVTTYTPVEALAFLMEAGLTKHSYQIIWTQAKSRGADIYPSYNKVREAKAECYPPKESVHITETKSEIELQALLDLTVRRIIQLQSEIILRLPKNMYNNIHLISKWGCDGSSGHSLY</sequence>
<keyword evidence="2" id="KW-1185">Reference proteome</keyword>
<evidence type="ECO:0000313" key="1">
    <source>
        <dbReference type="EMBL" id="EFN80696.1"/>
    </source>
</evidence>
<protein>
    <submittedName>
        <fullName evidence="1">Uncharacterized protein</fullName>
    </submittedName>
</protein>
<feature type="non-terminal residue" evidence="1">
    <location>
        <position position="1"/>
    </location>
</feature>
<proteinExistence type="predicted"/>
<dbReference type="Proteomes" id="UP000008237">
    <property type="component" value="Unassembled WGS sequence"/>
</dbReference>
<organism evidence="2">
    <name type="scientific">Harpegnathos saltator</name>
    <name type="common">Jerdon's jumping ant</name>
    <dbReference type="NCBI Taxonomy" id="610380"/>
    <lineage>
        <taxon>Eukaryota</taxon>
        <taxon>Metazoa</taxon>
        <taxon>Ecdysozoa</taxon>
        <taxon>Arthropoda</taxon>
        <taxon>Hexapoda</taxon>
        <taxon>Insecta</taxon>
        <taxon>Pterygota</taxon>
        <taxon>Neoptera</taxon>
        <taxon>Endopterygota</taxon>
        <taxon>Hymenoptera</taxon>
        <taxon>Apocrita</taxon>
        <taxon>Aculeata</taxon>
        <taxon>Formicoidea</taxon>
        <taxon>Formicidae</taxon>
        <taxon>Ponerinae</taxon>
        <taxon>Ponerini</taxon>
        <taxon>Harpegnathos</taxon>
    </lineage>
</organism>
<evidence type="ECO:0000313" key="2">
    <source>
        <dbReference type="Proteomes" id="UP000008237"/>
    </source>
</evidence>
<dbReference type="EMBL" id="GL450638">
    <property type="protein sequence ID" value="EFN80696.1"/>
    <property type="molecule type" value="Genomic_DNA"/>
</dbReference>
<accession>E2BUD6</accession>
<name>E2BUD6_HARSA</name>